<dbReference type="PANTHER" id="PTHR46910">
    <property type="entry name" value="TRANSCRIPTION FACTOR PDR1"/>
    <property type="match status" value="1"/>
</dbReference>
<reference evidence="2 3" key="1">
    <citation type="submission" date="2015-06" db="EMBL/GenBank/DDBJ databases">
        <title>Survival trade-offs in plant roots during colonization by closely related pathogenic and mutualistic fungi.</title>
        <authorList>
            <person name="Hacquard S."/>
            <person name="Kracher B."/>
            <person name="Hiruma K."/>
            <person name="Weinman A."/>
            <person name="Muench P."/>
            <person name="Garrido Oter R."/>
            <person name="Ver Loren van Themaat E."/>
            <person name="Dallerey J.-F."/>
            <person name="Damm U."/>
            <person name="Henrissat B."/>
            <person name="Lespinet O."/>
            <person name="Thon M."/>
            <person name="Kemen E."/>
            <person name="McHardy A.C."/>
            <person name="Schulze-Lefert P."/>
            <person name="O'Connell R.J."/>
        </authorList>
    </citation>
    <scope>NUCLEOTIDE SEQUENCE [LARGE SCALE GENOMIC DNA]</scope>
    <source>
        <strain evidence="2 3">0861</strain>
    </source>
</reference>
<proteinExistence type="predicted"/>
<dbReference type="AlphaFoldDB" id="A0A166QME0"/>
<protein>
    <submittedName>
        <fullName evidence="2">Fungal specific transcription factor domain protein</fullName>
    </submittedName>
</protein>
<sequence length="462" mass="51658">MTEQEEEDSSDIISSLKSLLVVMSKPVLKGHLCPFSESDPAINQTHARMPPLDAVLEVLRWTRSHQNYLRVQSISQILPLQKFEDICRKVYFAVESYSEIDFVLTIGFLSYMFAEHTVAEGIASSRDHFRLCQRSLARALSLLPIMLPPSMEVIAALTLGAKGHENEQRNMEISLFWAVFKFEKGLALRLGRPSGIRDAEITLLAKPDEHRTTRIARIQGQVYDQLYSPAGLPTSAERKAQAMKFADEVRDILGQIKSEISESLKDAQADSMRATYLHSDLVCHSSILTLILRAIPSAQRSEVSDECISAARDTLDAHQQCIQSVRGCGDPATSVKYLNCIIFTCVVRTFNFEDLALLERFAASLKPETTGEDSPTHPYRLYDLLCQAARLYITKAQFSASGPTMARNDSTLSTDFEASQFFAEAAGSIEEFGNSDLLMFDASDWYQGNQQLISLLDEGRLF</sequence>
<dbReference type="PANTHER" id="PTHR46910:SF5">
    <property type="entry name" value="ZN(II)2CYS6 TRANSCRIPTION FACTOR (EUROFUNG)"/>
    <property type="match status" value="1"/>
</dbReference>
<dbReference type="CDD" id="cd12148">
    <property type="entry name" value="fungal_TF_MHR"/>
    <property type="match status" value="1"/>
</dbReference>
<keyword evidence="1" id="KW-0539">Nucleus</keyword>
<dbReference type="Proteomes" id="UP000076552">
    <property type="component" value="Unassembled WGS sequence"/>
</dbReference>
<name>A0A166QME0_9PEZI</name>
<evidence type="ECO:0000313" key="3">
    <source>
        <dbReference type="Proteomes" id="UP000076552"/>
    </source>
</evidence>
<keyword evidence="3" id="KW-1185">Reference proteome</keyword>
<evidence type="ECO:0000313" key="2">
    <source>
        <dbReference type="EMBL" id="KZL68112.1"/>
    </source>
</evidence>
<evidence type="ECO:0000256" key="1">
    <source>
        <dbReference type="ARBA" id="ARBA00023242"/>
    </source>
</evidence>
<dbReference type="GO" id="GO:0003700">
    <property type="term" value="F:DNA-binding transcription factor activity"/>
    <property type="evidence" value="ECO:0007669"/>
    <property type="project" value="InterPro"/>
</dbReference>
<dbReference type="STRING" id="708197.A0A166QME0"/>
<organism evidence="2 3">
    <name type="scientific">Colletotrichum tofieldiae</name>
    <dbReference type="NCBI Taxonomy" id="708197"/>
    <lineage>
        <taxon>Eukaryota</taxon>
        <taxon>Fungi</taxon>
        <taxon>Dikarya</taxon>
        <taxon>Ascomycota</taxon>
        <taxon>Pezizomycotina</taxon>
        <taxon>Sordariomycetes</taxon>
        <taxon>Hypocreomycetidae</taxon>
        <taxon>Glomerellales</taxon>
        <taxon>Glomerellaceae</taxon>
        <taxon>Colletotrichum</taxon>
        <taxon>Colletotrichum spaethianum species complex</taxon>
    </lineage>
</organism>
<dbReference type="EMBL" id="LFIV01000129">
    <property type="protein sequence ID" value="KZL68112.1"/>
    <property type="molecule type" value="Genomic_DNA"/>
</dbReference>
<dbReference type="InterPro" id="IPR050987">
    <property type="entry name" value="AtrR-like"/>
</dbReference>
<comment type="caution">
    <text evidence="2">The sequence shown here is derived from an EMBL/GenBank/DDBJ whole genome shotgun (WGS) entry which is preliminary data.</text>
</comment>
<accession>A0A166QME0</accession>
<gene>
    <name evidence="2" type="ORF">CT0861_10117</name>
</gene>